<feature type="region of interest" description="Disordered" evidence="7">
    <location>
        <begin position="1"/>
        <end position="29"/>
    </location>
</feature>
<keyword evidence="4" id="KW-0833">Ubl conjugation pathway</keyword>
<dbReference type="PROSITE" id="PS51872">
    <property type="entry name" value="ZF_ZBR"/>
    <property type="match status" value="1"/>
</dbReference>
<feature type="compositionally biased region" description="Basic and acidic residues" evidence="7">
    <location>
        <begin position="282"/>
        <end position="293"/>
    </location>
</feature>
<dbReference type="OMA" id="HPARCHA"/>
<dbReference type="InterPro" id="IPR002867">
    <property type="entry name" value="IBR_dom"/>
</dbReference>
<dbReference type="CDD" id="cd20365">
    <property type="entry name" value="BRcat_RBR_FBXO43"/>
    <property type="match status" value="1"/>
</dbReference>
<evidence type="ECO:0000256" key="7">
    <source>
        <dbReference type="SAM" id="MobiDB-lite"/>
    </source>
</evidence>
<dbReference type="AlphaFoldDB" id="A0A8C5CMJ9"/>
<feature type="compositionally biased region" description="Polar residues" evidence="7">
    <location>
        <begin position="601"/>
        <end position="615"/>
    </location>
</feature>
<dbReference type="SMART" id="SM00647">
    <property type="entry name" value="IBR"/>
    <property type="match status" value="1"/>
</dbReference>
<evidence type="ECO:0000256" key="1">
    <source>
        <dbReference type="ARBA" id="ARBA00004906"/>
    </source>
</evidence>
<accession>A0A8C5CMJ9</accession>
<reference evidence="9" key="1">
    <citation type="submission" date="2025-08" db="UniProtKB">
        <authorList>
            <consortium name="Ensembl"/>
        </authorList>
    </citation>
    <scope>IDENTIFICATION</scope>
</reference>
<keyword evidence="5" id="KW-0862">Zinc</keyword>
<dbReference type="InterPro" id="IPR044064">
    <property type="entry name" value="ZF_ZBR"/>
</dbReference>
<dbReference type="Ensembl" id="ENSGMOT00000056181.1">
    <property type="protein sequence ID" value="ENSGMOP00000063583.1"/>
    <property type="gene ID" value="ENSGMOG00000026792.1"/>
</dbReference>
<dbReference type="InterPro" id="IPR047147">
    <property type="entry name" value="FBX5_43"/>
</dbReference>
<dbReference type="GO" id="GO:0007088">
    <property type="term" value="P:regulation of mitotic nuclear division"/>
    <property type="evidence" value="ECO:0007669"/>
    <property type="project" value="InterPro"/>
</dbReference>
<evidence type="ECO:0000313" key="9">
    <source>
        <dbReference type="Ensembl" id="ENSGMOP00000063583.1"/>
    </source>
</evidence>
<sequence>MDCTPDSGVQGFKKHPYHSSSFDSGYSDVQSFPGKTNGAKCAPCRYLSPEDNNETPKENLAVTPKKERTTETTRLSGNDSRRAQPPLEVGWCETPKTSKKDGLLRRRLIMGNAKSTTDAKTEVQTTPCTKVIEVSLRLGAKHHFSGSGIFSSSKSKSELDCRSPLSTRKRRLFYAQVKTSTHEYGRNTSDDHEGNVSLSSNTDLEERIGSFGHCATDQLGTPPFGKFLPALESESFQTPVNMMAASPGQSPCAQNTPSAALTPTYIRSLSEDSGFGSTVLDKSQDSSREHDGSFQELLLSSSGPRAGAEALHLSDGRRRSRLQRQQRLSTLREGGSQSEEDGRHVGQPHPGGKRLSVCYSPLKVDEVFLVSNTTPSGSSGLELGNRRTPLGMVAAIVDTATPLRTPMGKRDTAPCYSAAATAGRKATPLRNIPAGLEYLALTPALQLVRAMCLRKDSMTQDQIPSLELELRSAVALLESPVPIRTSMPLAGLIGRKMGVGRLDVLTELKNRNLWHILGVILNHLGPEDVHRFGQVCPSWDNIIGQDSRASSRRRRHLRDLEAALEGGTVHVTDAETRLALTKRAVLGSIQSQSRSLSYCTPQSAKSTLTPSELNTSHSGGSSSSKREKFIQVAKTLFSDECLKPCPRCEHPAKCHPVKKEGVCSRADCSFQFCTGCLCEFHGGRECLSRSAGRHIRRDTVVPGSAQRKRNLRRL</sequence>
<keyword evidence="2" id="KW-0479">Metal-binding</keyword>
<evidence type="ECO:0000256" key="4">
    <source>
        <dbReference type="ARBA" id="ARBA00022786"/>
    </source>
</evidence>
<proteinExistence type="predicted"/>
<dbReference type="FunFam" id="2.20.25.20:FF:000006">
    <property type="entry name" value="F-box only protein 5"/>
    <property type="match status" value="1"/>
</dbReference>
<dbReference type="Proteomes" id="UP000694546">
    <property type="component" value="Chromosome 11"/>
</dbReference>
<dbReference type="GO" id="GO:0005634">
    <property type="term" value="C:nucleus"/>
    <property type="evidence" value="ECO:0007669"/>
    <property type="project" value="TreeGrafter"/>
</dbReference>
<dbReference type="GeneTree" id="ENSGT00530000063692"/>
<dbReference type="GO" id="GO:0016567">
    <property type="term" value="P:protein ubiquitination"/>
    <property type="evidence" value="ECO:0007669"/>
    <property type="project" value="UniProtKB-UniPathway"/>
</dbReference>
<protein>
    <submittedName>
        <fullName evidence="9">F-box protein 43</fullName>
    </submittedName>
</protein>
<keyword evidence="3 6" id="KW-0863">Zinc-finger</keyword>
<feature type="region of interest" description="Disordered" evidence="7">
    <location>
        <begin position="274"/>
        <end position="354"/>
    </location>
</feature>
<evidence type="ECO:0000256" key="2">
    <source>
        <dbReference type="ARBA" id="ARBA00022723"/>
    </source>
</evidence>
<feature type="compositionally biased region" description="Polar residues" evidence="7">
    <location>
        <begin position="18"/>
        <end position="29"/>
    </location>
</feature>
<evidence type="ECO:0000256" key="6">
    <source>
        <dbReference type="PROSITE-ProRule" id="PRU01220"/>
    </source>
</evidence>
<feature type="domain" description="ZBR-type" evidence="8">
    <location>
        <begin position="641"/>
        <end position="689"/>
    </location>
</feature>
<dbReference type="GO" id="GO:0008270">
    <property type="term" value="F:zinc ion binding"/>
    <property type="evidence" value="ECO:0007669"/>
    <property type="project" value="UniProtKB-KW"/>
</dbReference>
<feature type="region of interest" description="Disordered" evidence="7">
    <location>
        <begin position="601"/>
        <end position="626"/>
    </location>
</feature>
<dbReference type="UniPathway" id="UPA00143"/>
<evidence type="ECO:0000313" key="10">
    <source>
        <dbReference type="Proteomes" id="UP000694546"/>
    </source>
</evidence>
<reference evidence="9" key="2">
    <citation type="submission" date="2025-09" db="UniProtKB">
        <authorList>
            <consortium name="Ensembl"/>
        </authorList>
    </citation>
    <scope>IDENTIFICATION</scope>
</reference>
<evidence type="ECO:0000256" key="5">
    <source>
        <dbReference type="ARBA" id="ARBA00022833"/>
    </source>
</evidence>
<comment type="pathway">
    <text evidence="1">Protein modification; protein ubiquitination.</text>
</comment>
<evidence type="ECO:0000259" key="8">
    <source>
        <dbReference type="PROSITE" id="PS51872"/>
    </source>
</evidence>
<dbReference type="PANTHER" id="PTHR15493:SF1">
    <property type="entry name" value="F-BOX ONLY PROTEIN 43"/>
    <property type="match status" value="1"/>
</dbReference>
<dbReference type="PANTHER" id="PTHR15493">
    <property type="entry name" value="F-BOX ONLY PROTEIN 5 AND 43"/>
    <property type="match status" value="1"/>
</dbReference>
<feature type="region of interest" description="Disordered" evidence="7">
    <location>
        <begin position="45"/>
        <end position="95"/>
    </location>
</feature>
<dbReference type="Gene3D" id="2.20.25.20">
    <property type="match status" value="1"/>
</dbReference>
<dbReference type="GO" id="GO:0045835">
    <property type="term" value="P:negative regulation of meiotic nuclear division"/>
    <property type="evidence" value="ECO:0007669"/>
    <property type="project" value="InterPro"/>
</dbReference>
<organism evidence="9 10">
    <name type="scientific">Gadus morhua</name>
    <name type="common">Atlantic cod</name>
    <dbReference type="NCBI Taxonomy" id="8049"/>
    <lineage>
        <taxon>Eukaryota</taxon>
        <taxon>Metazoa</taxon>
        <taxon>Chordata</taxon>
        <taxon>Craniata</taxon>
        <taxon>Vertebrata</taxon>
        <taxon>Euteleostomi</taxon>
        <taxon>Actinopterygii</taxon>
        <taxon>Neopterygii</taxon>
        <taxon>Teleostei</taxon>
        <taxon>Neoteleostei</taxon>
        <taxon>Acanthomorphata</taxon>
        <taxon>Zeiogadaria</taxon>
        <taxon>Gadariae</taxon>
        <taxon>Gadiformes</taxon>
        <taxon>Gadoidei</taxon>
        <taxon>Gadidae</taxon>
        <taxon>Gadus</taxon>
    </lineage>
</organism>
<gene>
    <name evidence="9" type="primary">FBXO43</name>
</gene>
<evidence type="ECO:0000256" key="3">
    <source>
        <dbReference type="ARBA" id="ARBA00022771"/>
    </source>
</evidence>
<keyword evidence="10" id="KW-1185">Reference proteome</keyword>
<name>A0A8C5CMJ9_GADMO</name>